<protein>
    <submittedName>
        <fullName evidence="1">Uncharacterized protein</fullName>
    </submittedName>
</protein>
<sequence>MQQLDFVVPYEDRCVLTPSGSAVVWPFMNASKGYGPYEFFLDANALTKTQWAVELPRDVVERSILNPWPAMQEQWLSNPEFRADPVNRINAMIKPLVDQGFAFRENFARDQVALLCKNEAALKTQFSLIFPYVVIMKALLSKKMPLDEALRQLDRIGQADIPRFTANLMLSALGVVLKSKQALKLTGDSKTAFSYLDSFLAFQSGQKGETDHITLPYLRNRAGDLNLWLLLPTLRQKGYKFVGTPAVVTGDKVLHRLIMRVLPPLLHGSQQACFSILPEGMEDMQWQKILQVVESVQIRANLTATQRSQRMKALFELAKEFCADDAERAELDEGWTQWCLPGLARDIRM</sequence>
<reference evidence="1 2" key="1">
    <citation type="submission" date="2017-09" db="EMBL/GenBank/DDBJ databases">
        <title>Genomic, metabolic, and phenotypic characteristics of bacterial isolates from the natural microbiome of the model nematode Caenorhabditis elegans.</title>
        <authorList>
            <person name="Zimmermann J."/>
            <person name="Obeng N."/>
            <person name="Yang W."/>
            <person name="Obeng O."/>
            <person name="Kissoyan K."/>
            <person name="Pees B."/>
            <person name="Dirksen P."/>
            <person name="Hoppner M."/>
            <person name="Franke A."/>
            <person name="Rosenstiel P."/>
            <person name="Leippe M."/>
            <person name="Dierking K."/>
            <person name="Kaleta C."/>
            <person name="Schulenburg H."/>
        </authorList>
    </citation>
    <scope>NUCLEOTIDE SEQUENCE [LARGE SCALE GENOMIC DNA]</scope>
    <source>
        <strain evidence="1 2">MYb117</strain>
    </source>
</reference>
<evidence type="ECO:0000313" key="1">
    <source>
        <dbReference type="EMBL" id="PRC15384.1"/>
    </source>
</evidence>
<name>A0A2S9EJA3_9PSED</name>
<proteinExistence type="predicted"/>
<organism evidence="1 2">
    <name type="scientific">Pseudomonas poae</name>
    <dbReference type="NCBI Taxonomy" id="200451"/>
    <lineage>
        <taxon>Bacteria</taxon>
        <taxon>Pseudomonadati</taxon>
        <taxon>Pseudomonadota</taxon>
        <taxon>Gammaproteobacteria</taxon>
        <taxon>Pseudomonadales</taxon>
        <taxon>Pseudomonadaceae</taxon>
        <taxon>Pseudomonas</taxon>
    </lineage>
</organism>
<dbReference type="RefSeq" id="WP_105697977.1">
    <property type="nucleotide sequence ID" value="NZ_CP159260.1"/>
</dbReference>
<dbReference type="AlphaFoldDB" id="A0A2S9EJA3"/>
<keyword evidence="2" id="KW-1185">Reference proteome</keyword>
<gene>
    <name evidence="1" type="ORF">CQZ99_17900</name>
</gene>
<dbReference type="Proteomes" id="UP000238045">
    <property type="component" value="Unassembled WGS sequence"/>
</dbReference>
<dbReference type="EMBL" id="PCQL01000019">
    <property type="protein sequence ID" value="PRC15384.1"/>
    <property type="molecule type" value="Genomic_DNA"/>
</dbReference>
<evidence type="ECO:0000313" key="2">
    <source>
        <dbReference type="Proteomes" id="UP000238045"/>
    </source>
</evidence>
<accession>A0A2S9EJA3</accession>
<comment type="caution">
    <text evidence="1">The sequence shown here is derived from an EMBL/GenBank/DDBJ whole genome shotgun (WGS) entry which is preliminary data.</text>
</comment>